<protein>
    <recommendedName>
        <fullName evidence="4">Lipoprotein</fullName>
    </recommendedName>
</protein>
<evidence type="ECO:0000313" key="3">
    <source>
        <dbReference type="Proteomes" id="UP000607435"/>
    </source>
</evidence>
<sequence>MKNVRLIFVLLLVVNCTPDTSDVDTLDTSNIQPEVQNCIDDLPKVRLTNNGTRSFEFIVYGHDYSTLHTQNLTASSDSGWVELPNNDVIIVATNNIDYGQKIPINLVLCDNIEFEIDTNNVLILSD</sequence>
<gene>
    <name evidence="2" type="ORF">H6H04_02870</name>
</gene>
<name>A0ABR6XXU4_9FLAO</name>
<keyword evidence="3" id="KW-1185">Reference proteome</keyword>
<keyword evidence="1" id="KW-0732">Signal</keyword>
<reference evidence="2 3" key="1">
    <citation type="submission" date="2020-08" db="EMBL/GenBank/DDBJ databases">
        <title>Winogradskyella ouciana sp. nov., isolated from the hadal seawater of the Mariana Trench.</title>
        <authorList>
            <person name="He X."/>
        </authorList>
    </citation>
    <scope>NUCLEOTIDE SEQUENCE [LARGE SCALE GENOMIC DNA]</scope>
    <source>
        <strain evidence="2 3">KCTC 22026</strain>
    </source>
</reference>
<dbReference type="RefSeq" id="WP_186844426.1">
    <property type="nucleotide sequence ID" value="NZ_JACOME010000001.1"/>
</dbReference>
<organism evidence="2 3">
    <name type="scientific">Winogradskyella echinorum</name>
    <dbReference type="NCBI Taxonomy" id="538189"/>
    <lineage>
        <taxon>Bacteria</taxon>
        <taxon>Pseudomonadati</taxon>
        <taxon>Bacteroidota</taxon>
        <taxon>Flavobacteriia</taxon>
        <taxon>Flavobacteriales</taxon>
        <taxon>Flavobacteriaceae</taxon>
        <taxon>Winogradskyella</taxon>
    </lineage>
</organism>
<dbReference type="EMBL" id="JACOME010000001">
    <property type="protein sequence ID" value="MBC3845311.1"/>
    <property type="molecule type" value="Genomic_DNA"/>
</dbReference>
<dbReference type="Proteomes" id="UP000607435">
    <property type="component" value="Unassembled WGS sequence"/>
</dbReference>
<accession>A0ABR6XXU4</accession>
<evidence type="ECO:0000313" key="2">
    <source>
        <dbReference type="EMBL" id="MBC3845311.1"/>
    </source>
</evidence>
<evidence type="ECO:0008006" key="4">
    <source>
        <dbReference type="Google" id="ProtNLM"/>
    </source>
</evidence>
<comment type="caution">
    <text evidence="2">The sequence shown here is derived from an EMBL/GenBank/DDBJ whole genome shotgun (WGS) entry which is preliminary data.</text>
</comment>
<evidence type="ECO:0000256" key="1">
    <source>
        <dbReference type="SAM" id="SignalP"/>
    </source>
</evidence>
<feature type="chain" id="PRO_5046304078" description="Lipoprotein" evidence="1">
    <location>
        <begin position="22"/>
        <end position="126"/>
    </location>
</feature>
<feature type="signal peptide" evidence="1">
    <location>
        <begin position="1"/>
        <end position="21"/>
    </location>
</feature>
<proteinExistence type="predicted"/>